<sequence>MAVDGRTEMERTERFWQVEFRSVPFTGSTESGTDRGFGGGHRGTELGGWQEAVTRCKSQGAASCEIDVGHGDWEYWDGDLLAPLGYSLLVTGHSLGASTASLVTRLLRAEMVNSSAVAAVLVQYKCERADPGFVCNDDAVPRISMQNLGRLSLLGKGASVEEVLQLALANRRRSSDQHVPGAVVVLHQTEERSRPGNAPDFPEMGYLELAPKGISHHMALAVVAAARGVAVDVAPKADEVFEDWLGRYAACADEKA</sequence>
<proteinExistence type="predicted"/>
<feature type="domain" description="Fungal lipase-type" evidence="1">
    <location>
        <begin position="85"/>
        <end position="114"/>
    </location>
</feature>
<dbReference type="InterPro" id="IPR029058">
    <property type="entry name" value="AB_hydrolase_fold"/>
</dbReference>
<keyword evidence="3" id="KW-1185">Reference proteome</keyword>
<evidence type="ECO:0000313" key="2">
    <source>
        <dbReference type="EMBL" id="CAK9074446.1"/>
    </source>
</evidence>
<gene>
    <name evidence="2" type="ORF">SCF082_LOCUS36246</name>
</gene>
<accession>A0ABP0PFA8</accession>
<comment type="caution">
    <text evidence="2">The sequence shown here is derived from an EMBL/GenBank/DDBJ whole genome shotgun (WGS) entry which is preliminary data.</text>
</comment>
<protein>
    <submittedName>
        <fullName evidence="2">Sn1-specific diacylglycerol lipase alpha</fullName>
    </submittedName>
</protein>
<dbReference type="InterPro" id="IPR002921">
    <property type="entry name" value="Fungal_lipase-type"/>
</dbReference>
<dbReference type="EMBL" id="CAXAMM010035557">
    <property type="protein sequence ID" value="CAK9074446.1"/>
    <property type="molecule type" value="Genomic_DNA"/>
</dbReference>
<organism evidence="2 3">
    <name type="scientific">Durusdinium trenchii</name>
    <dbReference type="NCBI Taxonomy" id="1381693"/>
    <lineage>
        <taxon>Eukaryota</taxon>
        <taxon>Sar</taxon>
        <taxon>Alveolata</taxon>
        <taxon>Dinophyceae</taxon>
        <taxon>Suessiales</taxon>
        <taxon>Symbiodiniaceae</taxon>
        <taxon>Durusdinium</taxon>
    </lineage>
</organism>
<evidence type="ECO:0000313" key="3">
    <source>
        <dbReference type="Proteomes" id="UP001642464"/>
    </source>
</evidence>
<dbReference type="Gene3D" id="3.40.50.1820">
    <property type="entry name" value="alpha/beta hydrolase"/>
    <property type="match status" value="1"/>
</dbReference>
<dbReference type="Pfam" id="PF01764">
    <property type="entry name" value="Lipase_3"/>
    <property type="match status" value="1"/>
</dbReference>
<evidence type="ECO:0000259" key="1">
    <source>
        <dbReference type="Pfam" id="PF01764"/>
    </source>
</evidence>
<dbReference type="Proteomes" id="UP001642464">
    <property type="component" value="Unassembled WGS sequence"/>
</dbReference>
<name>A0ABP0PFA8_9DINO</name>
<reference evidence="2 3" key="1">
    <citation type="submission" date="2024-02" db="EMBL/GenBank/DDBJ databases">
        <authorList>
            <person name="Chen Y."/>
            <person name="Shah S."/>
            <person name="Dougan E. K."/>
            <person name="Thang M."/>
            <person name="Chan C."/>
        </authorList>
    </citation>
    <scope>NUCLEOTIDE SEQUENCE [LARGE SCALE GENOMIC DNA]</scope>
</reference>
<dbReference type="SUPFAM" id="SSF53474">
    <property type="entry name" value="alpha/beta-Hydrolases"/>
    <property type="match status" value="1"/>
</dbReference>